<dbReference type="GO" id="GO:0006166">
    <property type="term" value="P:purine ribonucleoside salvage"/>
    <property type="evidence" value="ECO:0007669"/>
    <property type="project" value="UniProtKB-UniRule"/>
</dbReference>
<dbReference type="UniPathway" id="UPA00588">
    <property type="reaction ID" value="UER00646"/>
</dbReference>
<keyword evidence="9 11" id="KW-0808">Transferase</keyword>
<evidence type="ECO:0000259" key="12">
    <source>
        <dbReference type="Pfam" id="PF00156"/>
    </source>
</evidence>
<dbReference type="EC" id="2.4.2.7" evidence="6 11"/>
<comment type="similarity">
    <text evidence="5 11">Belongs to the purine/pyrimidine phosphoribosyltransferase family.</text>
</comment>
<accession>A0A0K1P5M1</accession>
<gene>
    <name evidence="11 13" type="primary">apt</name>
    <name evidence="13" type="ORF">STURON_00357</name>
</gene>
<reference evidence="13 14" key="1">
    <citation type="journal article" date="2015" name="Genome Announc.">
        <title>Complete Genome Sequence of Spiroplasma turonicum Strain Tab4cT, a Parasite of a Horse Fly, Haematopota sp. (Diptera: Tabanidae).</title>
        <authorList>
            <person name="Davis R.E."/>
            <person name="Shao J."/>
            <person name="Zhao Y."/>
            <person name="Gasparich G.E."/>
            <person name="Gaynor B.J."/>
            <person name="Donofrio N."/>
        </authorList>
    </citation>
    <scope>NUCLEOTIDE SEQUENCE [LARGE SCALE GENOMIC DNA]</scope>
    <source>
        <strain evidence="13 14">Tab4c</strain>
    </source>
</reference>
<evidence type="ECO:0000256" key="8">
    <source>
        <dbReference type="ARBA" id="ARBA00022676"/>
    </source>
</evidence>
<dbReference type="InterPro" id="IPR050054">
    <property type="entry name" value="UPRTase/APRTase"/>
</dbReference>
<dbReference type="Gene3D" id="3.40.50.2020">
    <property type="match status" value="1"/>
</dbReference>
<comment type="function">
    <text evidence="2 11">Catalyzes a salvage reaction resulting in the formation of AMP, that is energically less costly than de novo synthesis.</text>
</comment>
<dbReference type="GO" id="GO:0005737">
    <property type="term" value="C:cytoplasm"/>
    <property type="evidence" value="ECO:0007669"/>
    <property type="project" value="UniProtKB-SubCell"/>
</dbReference>
<sequence length="173" mass="19522">MKNLDLRNYILEVNDFPKKGIRFKDITPLLKDSEAFKTMVDLMVDFVKKSGATIIVAPEARGFLLASAVAYASNCGLVIIRKPDKLPREVYEESYELEYGTNRLQVHKNDIKSSDKVLILDDVLATGGTIQAIINLVKKSNATIVGLLFLADLKFLHDDNLFNEYNKHALIEY</sequence>
<keyword evidence="10 11" id="KW-0660">Purine salvage</keyword>
<dbReference type="SUPFAM" id="SSF53271">
    <property type="entry name" value="PRTase-like"/>
    <property type="match status" value="1"/>
</dbReference>
<dbReference type="STRING" id="216946.STURO_v1c03570"/>
<dbReference type="PANTHER" id="PTHR32315">
    <property type="entry name" value="ADENINE PHOSPHORIBOSYLTRANSFERASE"/>
    <property type="match status" value="1"/>
</dbReference>
<dbReference type="InterPro" id="IPR005764">
    <property type="entry name" value="Ade_phspho_trans"/>
</dbReference>
<dbReference type="GO" id="GO:0006168">
    <property type="term" value="P:adenine salvage"/>
    <property type="evidence" value="ECO:0007669"/>
    <property type="project" value="InterPro"/>
</dbReference>
<evidence type="ECO:0000256" key="9">
    <source>
        <dbReference type="ARBA" id="ARBA00022679"/>
    </source>
</evidence>
<dbReference type="FunFam" id="3.40.50.2020:FF:000021">
    <property type="entry name" value="Adenine phosphoribosyltransferase"/>
    <property type="match status" value="1"/>
</dbReference>
<evidence type="ECO:0000313" key="13">
    <source>
        <dbReference type="EMBL" id="AKU79603.1"/>
    </source>
</evidence>
<evidence type="ECO:0000256" key="6">
    <source>
        <dbReference type="ARBA" id="ARBA00011893"/>
    </source>
</evidence>
<evidence type="ECO:0000256" key="10">
    <source>
        <dbReference type="ARBA" id="ARBA00022726"/>
    </source>
</evidence>
<evidence type="ECO:0000256" key="11">
    <source>
        <dbReference type="HAMAP-Rule" id="MF_00004"/>
    </source>
</evidence>
<dbReference type="PANTHER" id="PTHR32315:SF3">
    <property type="entry name" value="ADENINE PHOSPHORIBOSYLTRANSFERASE"/>
    <property type="match status" value="1"/>
</dbReference>
<dbReference type="GO" id="GO:0016208">
    <property type="term" value="F:AMP binding"/>
    <property type="evidence" value="ECO:0007669"/>
    <property type="project" value="TreeGrafter"/>
</dbReference>
<dbReference type="GO" id="GO:0044209">
    <property type="term" value="P:AMP salvage"/>
    <property type="evidence" value="ECO:0007669"/>
    <property type="project" value="UniProtKB-UniRule"/>
</dbReference>
<dbReference type="EMBL" id="CP012328">
    <property type="protein sequence ID" value="AKU79603.1"/>
    <property type="molecule type" value="Genomic_DNA"/>
</dbReference>
<dbReference type="InterPro" id="IPR029057">
    <property type="entry name" value="PRTase-like"/>
</dbReference>
<comment type="pathway">
    <text evidence="4 11">Purine metabolism; AMP biosynthesis via salvage pathway; AMP from adenine: step 1/1.</text>
</comment>
<dbReference type="KEGG" id="stur:STURON_00357"/>
<proteinExistence type="inferred from homology"/>
<dbReference type="CDD" id="cd06223">
    <property type="entry name" value="PRTases_typeI"/>
    <property type="match status" value="1"/>
</dbReference>
<dbReference type="HAMAP" id="MF_00004">
    <property type="entry name" value="Aden_phosphoribosyltr"/>
    <property type="match status" value="1"/>
</dbReference>
<keyword evidence="8 11" id="KW-0328">Glycosyltransferase</keyword>
<comment type="catalytic activity">
    <reaction evidence="1 11">
        <text>AMP + diphosphate = 5-phospho-alpha-D-ribose 1-diphosphate + adenine</text>
        <dbReference type="Rhea" id="RHEA:16609"/>
        <dbReference type="ChEBI" id="CHEBI:16708"/>
        <dbReference type="ChEBI" id="CHEBI:33019"/>
        <dbReference type="ChEBI" id="CHEBI:58017"/>
        <dbReference type="ChEBI" id="CHEBI:456215"/>
        <dbReference type="EC" id="2.4.2.7"/>
    </reaction>
</comment>
<protein>
    <recommendedName>
        <fullName evidence="6 11">Adenine phosphoribosyltransferase</fullName>
        <shortName evidence="11">APRT</shortName>
        <ecNumber evidence="6 11">2.4.2.7</ecNumber>
    </recommendedName>
</protein>
<dbReference type="InterPro" id="IPR000836">
    <property type="entry name" value="PRTase_dom"/>
</dbReference>
<evidence type="ECO:0000256" key="5">
    <source>
        <dbReference type="ARBA" id="ARBA00008391"/>
    </source>
</evidence>
<name>A0A0K1P5M1_9MOLU</name>
<evidence type="ECO:0000256" key="7">
    <source>
        <dbReference type="ARBA" id="ARBA00022490"/>
    </source>
</evidence>
<dbReference type="PATRIC" id="fig|216946.3.peg.357"/>
<comment type="subcellular location">
    <subcellularLocation>
        <location evidence="3 11">Cytoplasm</location>
    </subcellularLocation>
</comment>
<organism evidence="13 14">
    <name type="scientific">Spiroplasma turonicum</name>
    <dbReference type="NCBI Taxonomy" id="216946"/>
    <lineage>
        <taxon>Bacteria</taxon>
        <taxon>Bacillati</taxon>
        <taxon>Mycoplasmatota</taxon>
        <taxon>Mollicutes</taxon>
        <taxon>Entomoplasmatales</taxon>
        <taxon>Spiroplasmataceae</taxon>
        <taxon>Spiroplasma</taxon>
    </lineage>
</organism>
<dbReference type="GO" id="GO:0003999">
    <property type="term" value="F:adenine phosphoribosyltransferase activity"/>
    <property type="evidence" value="ECO:0007669"/>
    <property type="project" value="UniProtKB-UniRule"/>
</dbReference>
<feature type="domain" description="Phosphoribosyltransferase" evidence="12">
    <location>
        <begin position="52"/>
        <end position="152"/>
    </location>
</feature>
<keyword evidence="14" id="KW-1185">Reference proteome</keyword>
<keyword evidence="7 11" id="KW-0963">Cytoplasm</keyword>
<dbReference type="Pfam" id="PF00156">
    <property type="entry name" value="Pribosyltran"/>
    <property type="match status" value="1"/>
</dbReference>
<evidence type="ECO:0000313" key="14">
    <source>
        <dbReference type="Proteomes" id="UP000067243"/>
    </source>
</evidence>
<dbReference type="Proteomes" id="UP000067243">
    <property type="component" value="Chromosome"/>
</dbReference>
<dbReference type="NCBIfam" id="NF002636">
    <property type="entry name" value="PRK02304.1-5"/>
    <property type="match status" value="1"/>
</dbReference>
<dbReference type="NCBIfam" id="TIGR01090">
    <property type="entry name" value="apt"/>
    <property type="match status" value="1"/>
</dbReference>
<dbReference type="GO" id="GO:0002055">
    <property type="term" value="F:adenine binding"/>
    <property type="evidence" value="ECO:0007669"/>
    <property type="project" value="TreeGrafter"/>
</dbReference>
<dbReference type="AlphaFoldDB" id="A0A0K1P5M1"/>
<evidence type="ECO:0000256" key="1">
    <source>
        <dbReference type="ARBA" id="ARBA00000868"/>
    </source>
</evidence>
<evidence type="ECO:0000256" key="2">
    <source>
        <dbReference type="ARBA" id="ARBA00003968"/>
    </source>
</evidence>
<comment type="subunit">
    <text evidence="11">Homodimer.</text>
</comment>
<evidence type="ECO:0000256" key="3">
    <source>
        <dbReference type="ARBA" id="ARBA00004496"/>
    </source>
</evidence>
<evidence type="ECO:0000256" key="4">
    <source>
        <dbReference type="ARBA" id="ARBA00004659"/>
    </source>
</evidence>